<dbReference type="RefSeq" id="WP_373655107.1">
    <property type="nucleotide sequence ID" value="NZ_JBGUAW010000003.1"/>
</dbReference>
<keyword evidence="4" id="KW-1185">Reference proteome</keyword>
<evidence type="ECO:0000313" key="4">
    <source>
        <dbReference type="Proteomes" id="UP001575181"/>
    </source>
</evidence>
<reference evidence="3 4" key="1">
    <citation type="submission" date="2024-08" db="EMBL/GenBank/DDBJ databases">
        <title>Whole-genome sequencing of halo(alkali)philic microorganisms from hypersaline lakes.</title>
        <authorList>
            <person name="Sorokin D.Y."/>
            <person name="Merkel A.Y."/>
            <person name="Messina E."/>
            <person name="Yakimov M."/>
        </authorList>
    </citation>
    <scope>NUCLEOTIDE SEQUENCE [LARGE SCALE GENOMIC DNA]</scope>
    <source>
        <strain evidence="3 4">Cl-TMA</strain>
    </source>
</reference>
<dbReference type="InterPro" id="IPR018649">
    <property type="entry name" value="SHOCT"/>
</dbReference>
<evidence type="ECO:0000259" key="2">
    <source>
        <dbReference type="Pfam" id="PF09851"/>
    </source>
</evidence>
<proteinExistence type="predicted"/>
<keyword evidence="1" id="KW-0472">Membrane</keyword>
<dbReference type="Pfam" id="PF09851">
    <property type="entry name" value="SHOCT"/>
    <property type="match status" value="1"/>
</dbReference>
<dbReference type="Proteomes" id="UP001575181">
    <property type="component" value="Unassembled WGS sequence"/>
</dbReference>
<sequence length="83" mass="9362">MHDGYGMWGLGGIFMILFWVLAILAIAALVRWLALGPGGSARDGGEVEAKDRRARPLEILEERYARGEIDREEFLEKKEDLSE</sequence>
<accession>A0ABV4TT52</accession>
<protein>
    <submittedName>
        <fullName evidence="3">SHOCT domain-containing protein</fullName>
    </submittedName>
</protein>
<evidence type="ECO:0000256" key="1">
    <source>
        <dbReference type="SAM" id="Phobius"/>
    </source>
</evidence>
<name>A0ABV4TT52_9GAMM</name>
<evidence type="ECO:0000313" key="3">
    <source>
        <dbReference type="EMBL" id="MFA9460324.1"/>
    </source>
</evidence>
<comment type="caution">
    <text evidence="3">The sequence shown here is derived from an EMBL/GenBank/DDBJ whole genome shotgun (WGS) entry which is preliminary data.</text>
</comment>
<feature type="transmembrane region" description="Helical" evidence="1">
    <location>
        <begin position="12"/>
        <end position="34"/>
    </location>
</feature>
<organism evidence="3 4">
    <name type="scientific">Thiohalorhabdus methylotrophus</name>
    <dbReference type="NCBI Taxonomy" id="3242694"/>
    <lineage>
        <taxon>Bacteria</taxon>
        <taxon>Pseudomonadati</taxon>
        <taxon>Pseudomonadota</taxon>
        <taxon>Gammaproteobacteria</taxon>
        <taxon>Thiohalorhabdales</taxon>
        <taxon>Thiohalorhabdaceae</taxon>
        <taxon>Thiohalorhabdus</taxon>
    </lineage>
</organism>
<keyword evidence="1" id="KW-1133">Transmembrane helix</keyword>
<keyword evidence="1" id="KW-0812">Transmembrane</keyword>
<feature type="domain" description="SHOCT" evidence="2">
    <location>
        <begin position="56"/>
        <end position="81"/>
    </location>
</feature>
<dbReference type="EMBL" id="JBGUAW010000003">
    <property type="protein sequence ID" value="MFA9460324.1"/>
    <property type="molecule type" value="Genomic_DNA"/>
</dbReference>
<gene>
    <name evidence="3" type="ORF">ACERLL_05730</name>
</gene>